<protein>
    <recommendedName>
        <fullName evidence="3">Peptidase A2 domain-containing protein</fullName>
    </recommendedName>
</protein>
<sequence>MPLWESCGFNVVPAPGGNYEIYNSYLVKKQYVPGARLRDPEFNLPVWFRRRVEFESGHFHGPRGGEEMSYALALGVEATLNDEFPFPEGAEPQDPGVPRFHCVQASDEVVIEDHYLDIIAAVPNAALRNVDYDVCNAFARAVRRRFVIRDPDREDLGEVLAELFDRTIEEVHFGAIELGTVGISPRNDPLPAVQRNAAVPCDFQHVIPEPPTIVIDVDGHPARALLDTGSMADFISARLVHQLGLKSFELAKPLPVHLAVQGSRSKIHSGCQAQVAYQSIKEVRRFDVANLSTYDVVLGTPFFFQHQVALGFNPTTVEIGSTKSLPIEGKRLKVLESRATEIYEDRLESVREYLREYAKPICKSTQDSPLPPLRAINHVIPLKDPAKVYTWRPARCPEPMCAAWTEKRAAYLRS</sequence>
<dbReference type="Gene3D" id="2.40.70.10">
    <property type="entry name" value="Acid Proteases"/>
    <property type="match status" value="1"/>
</dbReference>
<dbReference type="CDD" id="cd00303">
    <property type="entry name" value="retropepsin_like"/>
    <property type="match status" value="1"/>
</dbReference>
<dbReference type="EMBL" id="KV427683">
    <property type="protein sequence ID" value="KZT00549.1"/>
    <property type="molecule type" value="Genomic_DNA"/>
</dbReference>
<dbReference type="RefSeq" id="XP_040758289.1">
    <property type="nucleotide sequence ID" value="XM_040905219.1"/>
</dbReference>
<evidence type="ECO:0008006" key="3">
    <source>
        <dbReference type="Google" id="ProtNLM"/>
    </source>
</evidence>
<accession>A0A165B9E6</accession>
<dbReference type="OrthoDB" id="1750432at2759"/>
<dbReference type="Proteomes" id="UP000076871">
    <property type="component" value="Unassembled WGS sequence"/>
</dbReference>
<dbReference type="GeneID" id="63822249"/>
<reference evidence="1 2" key="1">
    <citation type="journal article" date="2016" name="Mol. Biol. Evol.">
        <title>Comparative Genomics of Early-Diverging Mushroom-Forming Fungi Provides Insights into the Origins of Lignocellulose Decay Capabilities.</title>
        <authorList>
            <person name="Nagy L.G."/>
            <person name="Riley R."/>
            <person name="Tritt A."/>
            <person name="Adam C."/>
            <person name="Daum C."/>
            <person name="Floudas D."/>
            <person name="Sun H."/>
            <person name="Yadav J.S."/>
            <person name="Pangilinan J."/>
            <person name="Larsson K.H."/>
            <person name="Matsuura K."/>
            <person name="Barry K."/>
            <person name="Labutti K."/>
            <person name="Kuo R."/>
            <person name="Ohm R.A."/>
            <person name="Bhattacharya S.S."/>
            <person name="Shirouzu T."/>
            <person name="Yoshinaga Y."/>
            <person name="Martin F.M."/>
            <person name="Grigoriev I.V."/>
            <person name="Hibbett D.S."/>
        </authorList>
    </citation>
    <scope>NUCLEOTIDE SEQUENCE [LARGE SCALE GENOMIC DNA]</scope>
    <source>
        <strain evidence="1 2">93-53</strain>
    </source>
</reference>
<organism evidence="1 2">
    <name type="scientific">Laetiporus sulphureus 93-53</name>
    <dbReference type="NCBI Taxonomy" id="1314785"/>
    <lineage>
        <taxon>Eukaryota</taxon>
        <taxon>Fungi</taxon>
        <taxon>Dikarya</taxon>
        <taxon>Basidiomycota</taxon>
        <taxon>Agaricomycotina</taxon>
        <taxon>Agaricomycetes</taxon>
        <taxon>Polyporales</taxon>
        <taxon>Laetiporus</taxon>
    </lineage>
</organism>
<dbReference type="Pfam" id="PF13975">
    <property type="entry name" value="gag-asp_proteas"/>
    <property type="match status" value="1"/>
</dbReference>
<dbReference type="SUPFAM" id="SSF50630">
    <property type="entry name" value="Acid proteases"/>
    <property type="match status" value="1"/>
</dbReference>
<name>A0A165B9E6_9APHY</name>
<dbReference type="AlphaFoldDB" id="A0A165B9E6"/>
<evidence type="ECO:0000313" key="2">
    <source>
        <dbReference type="Proteomes" id="UP000076871"/>
    </source>
</evidence>
<feature type="non-terminal residue" evidence="1">
    <location>
        <position position="414"/>
    </location>
</feature>
<dbReference type="STRING" id="1314785.A0A165B9E6"/>
<gene>
    <name evidence="1" type="ORF">LAESUDRAFT_665924</name>
</gene>
<dbReference type="InParanoid" id="A0A165B9E6"/>
<evidence type="ECO:0000313" key="1">
    <source>
        <dbReference type="EMBL" id="KZT00549.1"/>
    </source>
</evidence>
<keyword evidence="2" id="KW-1185">Reference proteome</keyword>
<proteinExistence type="predicted"/>
<dbReference type="InterPro" id="IPR021109">
    <property type="entry name" value="Peptidase_aspartic_dom_sf"/>
</dbReference>